<dbReference type="Proteomes" id="UP001152803">
    <property type="component" value="Unassembled WGS sequence"/>
</dbReference>
<sequence>MVMRPPARRYASHSHLRNVQGAQTSSMFAPSATVSEAARRFYKYTPSPDPGRSSGQRVKTLTRDRLQRGNTVNTKGKEQRVEAPRFKGITGAQGGSLGRRTPKERLLAAERMGPGSRLLSQEHQRFKEFLPEIVPERAASSLPFPPTAYTFRLEVTPRRLRGELTAEIVSPSLRINHDLCVISPPASRPKLTPFPKHPESILLNVLPWLHEHAMNPTEPHHHCLTSGE</sequence>
<gene>
    <name evidence="2" type="ORF">COCON_G00108930</name>
</gene>
<feature type="compositionally biased region" description="Polar residues" evidence="1">
    <location>
        <begin position="20"/>
        <end position="30"/>
    </location>
</feature>
<accession>A0A9Q1DJA4</accession>
<dbReference type="EMBL" id="JAFJMO010000007">
    <property type="protein sequence ID" value="KAJ8272034.1"/>
    <property type="molecule type" value="Genomic_DNA"/>
</dbReference>
<evidence type="ECO:0000256" key="1">
    <source>
        <dbReference type="SAM" id="MobiDB-lite"/>
    </source>
</evidence>
<feature type="region of interest" description="Disordered" evidence="1">
    <location>
        <begin position="1"/>
        <end position="30"/>
    </location>
</feature>
<evidence type="ECO:0000313" key="3">
    <source>
        <dbReference type="Proteomes" id="UP001152803"/>
    </source>
</evidence>
<comment type="caution">
    <text evidence="2">The sequence shown here is derived from an EMBL/GenBank/DDBJ whole genome shotgun (WGS) entry which is preliminary data.</text>
</comment>
<dbReference type="OrthoDB" id="8810680at2759"/>
<protein>
    <submittedName>
        <fullName evidence="2">Uncharacterized protein</fullName>
    </submittedName>
</protein>
<evidence type="ECO:0000313" key="2">
    <source>
        <dbReference type="EMBL" id="KAJ8272034.1"/>
    </source>
</evidence>
<reference evidence="2" key="1">
    <citation type="journal article" date="2023" name="Science">
        <title>Genome structures resolve the early diversification of teleost fishes.</title>
        <authorList>
            <person name="Parey E."/>
            <person name="Louis A."/>
            <person name="Montfort J."/>
            <person name="Bouchez O."/>
            <person name="Roques C."/>
            <person name="Iampietro C."/>
            <person name="Lluch J."/>
            <person name="Castinel A."/>
            <person name="Donnadieu C."/>
            <person name="Desvignes T."/>
            <person name="Floi Bucao C."/>
            <person name="Jouanno E."/>
            <person name="Wen M."/>
            <person name="Mejri S."/>
            <person name="Dirks R."/>
            <person name="Jansen H."/>
            <person name="Henkel C."/>
            <person name="Chen W.J."/>
            <person name="Zahm M."/>
            <person name="Cabau C."/>
            <person name="Klopp C."/>
            <person name="Thompson A.W."/>
            <person name="Robinson-Rechavi M."/>
            <person name="Braasch I."/>
            <person name="Lecointre G."/>
            <person name="Bobe J."/>
            <person name="Postlethwait J.H."/>
            <person name="Berthelot C."/>
            <person name="Roest Crollius H."/>
            <person name="Guiguen Y."/>
        </authorList>
    </citation>
    <scope>NUCLEOTIDE SEQUENCE</scope>
    <source>
        <strain evidence="2">Concon-B</strain>
    </source>
</reference>
<proteinExistence type="predicted"/>
<feature type="compositionally biased region" description="Basic residues" evidence="1">
    <location>
        <begin position="1"/>
        <end position="16"/>
    </location>
</feature>
<name>A0A9Q1DJA4_CONCO</name>
<organism evidence="2 3">
    <name type="scientific">Conger conger</name>
    <name type="common">Conger eel</name>
    <name type="synonym">Muraena conger</name>
    <dbReference type="NCBI Taxonomy" id="82655"/>
    <lineage>
        <taxon>Eukaryota</taxon>
        <taxon>Metazoa</taxon>
        <taxon>Chordata</taxon>
        <taxon>Craniata</taxon>
        <taxon>Vertebrata</taxon>
        <taxon>Euteleostomi</taxon>
        <taxon>Actinopterygii</taxon>
        <taxon>Neopterygii</taxon>
        <taxon>Teleostei</taxon>
        <taxon>Anguilliformes</taxon>
        <taxon>Congridae</taxon>
        <taxon>Conger</taxon>
    </lineage>
</organism>
<keyword evidence="3" id="KW-1185">Reference proteome</keyword>
<dbReference type="AlphaFoldDB" id="A0A9Q1DJA4"/>